<proteinExistence type="predicted"/>
<keyword evidence="1" id="KW-0812">Transmembrane</keyword>
<dbReference type="EMBL" id="QXXA01000007">
    <property type="protein sequence ID" value="NBI06580.1"/>
    <property type="molecule type" value="Genomic_DNA"/>
</dbReference>
<evidence type="ECO:0000256" key="1">
    <source>
        <dbReference type="SAM" id="Phobius"/>
    </source>
</evidence>
<comment type="caution">
    <text evidence="2">The sequence shown here is derived from an EMBL/GenBank/DDBJ whole genome shotgun (WGS) entry which is preliminary data.</text>
</comment>
<dbReference type="RefSeq" id="WP_160197070.1">
    <property type="nucleotide sequence ID" value="NZ_QXXA01000007.1"/>
</dbReference>
<feature type="transmembrane region" description="Helical" evidence="1">
    <location>
        <begin position="47"/>
        <end position="70"/>
    </location>
</feature>
<dbReference type="Proteomes" id="UP000467132">
    <property type="component" value="Unassembled WGS sequence"/>
</dbReference>
<name>A0A845QWU0_9CLOT</name>
<sequence length="73" mass="8046">MKKMIFGALLFICGMIGILASFIVVGLNPGFHYKIPGLLGSLLVSRTIFPLIFFVIMALVGTIICAYEAYFRN</sequence>
<reference evidence="2 3" key="1">
    <citation type="submission" date="2018-08" db="EMBL/GenBank/DDBJ databases">
        <title>Murine metabolic-syndrome-specific gut microbial biobank.</title>
        <authorList>
            <person name="Liu C."/>
        </authorList>
    </citation>
    <scope>NUCLEOTIDE SEQUENCE [LARGE SCALE GENOMIC DNA]</scope>
    <source>
        <strain evidence="2 3">583</strain>
    </source>
</reference>
<keyword evidence="1" id="KW-0472">Membrane</keyword>
<dbReference type="OrthoDB" id="2085427at2"/>
<evidence type="ECO:0000313" key="2">
    <source>
        <dbReference type="EMBL" id="NBI06580.1"/>
    </source>
</evidence>
<evidence type="ECO:0000313" key="3">
    <source>
        <dbReference type="Proteomes" id="UP000467132"/>
    </source>
</evidence>
<keyword evidence="3" id="KW-1185">Reference proteome</keyword>
<protein>
    <submittedName>
        <fullName evidence="2">Uncharacterized protein</fullName>
    </submittedName>
</protein>
<keyword evidence="1" id="KW-1133">Transmembrane helix</keyword>
<organism evidence="2 3">
    <name type="scientific">Senegalia massiliensis</name>
    <dbReference type="NCBI Taxonomy" id="1720316"/>
    <lineage>
        <taxon>Bacteria</taxon>
        <taxon>Bacillati</taxon>
        <taxon>Bacillota</taxon>
        <taxon>Clostridia</taxon>
        <taxon>Eubacteriales</taxon>
        <taxon>Clostridiaceae</taxon>
        <taxon>Senegalia</taxon>
    </lineage>
</organism>
<gene>
    <name evidence="2" type="ORF">D3Z33_06860</name>
</gene>
<dbReference type="AlphaFoldDB" id="A0A845QWU0"/>
<accession>A0A845QWU0</accession>
<feature type="transmembrane region" description="Helical" evidence="1">
    <location>
        <begin position="7"/>
        <end position="27"/>
    </location>
</feature>